<evidence type="ECO:0000313" key="1">
    <source>
        <dbReference type="EMBL" id="MED6211231.1"/>
    </source>
</evidence>
<dbReference type="EMBL" id="JASCZI010242491">
    <property type="protein sequence ID" value="MED6211231.1"/>
    <property type="molecule type" value="Genomic_DNA"/>
</dbReference>
<sequence length="66" mass="8134">MEQYRYLLRRYEDTLYRLDARDHIPGRIAHIDPRVIGTLRNIMKRPDDRIHELIRRDGFEHVAFML</sequence>
<evidence type="ECO:0000313" key="2">
    <source>
        <dbReference type="Proteomes" id="UP001341840"/>
    </source>
</evidence>
<accession>A0ABU6YMV0</accession>
<protein>
    <submittedName>
        <fullName evidence="1">Uncharacterized protein</fullName>
    </submittedName>
</protein>
<dbReference type="Proteomes" id="UP001341840">
    <property type="component" value="Unassembled WGS sequence"/>
</dbReference>
<name>A0ABU6YMV0_9FABA</name>
<comment type="caution">
    <text evidence="1">The sequence shown here is derived from an EMBL/GenBank/DDBJ whole genome shotgun (WGS) entry which is preliminary data.</text>
</comment>
<keyword evidence="2" id="KW-1185">Reference proteome</keyword>
<reference evidence="1 2" key="1">
    <citation type="journal article" date="2023" name="Plants (Basel)">
        <title>Bridging the Gap: Combining Genomics and Transcriptomics Approaches to Understand Stylosanthes scabra, an Orphan Legume from the Brazilian Caatinga.</title>
        <authorList>
            <person name="Ferreira-Neto J.R.C."/>
            <person name="da Silva M.D."/>
            <person name="Binneck E."/>
            <person name="de Melo N.F."/>
            <person name="da Silva R.H."/>
            <person name="de Melo A.L.T.M."/>
            <person name="Pandolfi V."/>
            <person name="Bustamante F.O."/>
            <person name="Brasileiro-Vidal A.C."/>
            <person name="Benko-Iseppon A.M."/>
        </authorList>
    </citation>
    <scope>NUCLEOTIDE SEQUENCE [LARGE SCALE GENOMIC DNA]</scope>
    <source>
        <tissue evidence="1">Leaves</tissue>
    </source>
</reference>
<gene>
    <name evidence="1" type="ORF">PIB30_071772</name>
</gene>
<proteinExistence type="predicted"/>
<organism evidence="1 2">
    <name type="scientific">Stylosanthes scabra</name>
    <dbReference type="NCBI Taxonomy" id="79078"/>
    <lineage>
        <taxon>Eukaryota</taxon>
        <taxon>Viridiplantae</taxon>
        <taxon>Streptophyta</taxon>
        <taxon>Embryophyta</taxon>
        <taxon>Tracheophyta</taxon>
        <taxon>Spermatophyta</taxon>
        <taxon>Magnoliopsida</taxon>
        <taxon>eudicotyledons</taxon>
        <taxon>Gunneridae</taxon>
        <taxon>Pentapetalae</taxon>
        <taxon>rosids</taxon>
        <taxon>fabids</taxon>
        <taxon>Fabales</taxon>
        <taxon>Fabaceae</taxon>
        <taxon>Papilionoideae</taxon>
        <taxon>50 kb inversion clade</taxon>
        <taxon>dalbergioids sensu lato</taxon>
        <taxon>Dalbergieae</taxon>
        <taxon>Pterocarpus clade</taxon>
        <taxon>Stylosanthes</taxon>
    </lineage>
</organism>